<proteinExistence type="predicted"/>
<protein>
    <submittedName>
        <fullName evidence="1">Uncharacterized protein</fullName>
    </submittedName>
</protein>
<comment type="caution">
    <text evidence="1">The sequence shown here is derived from an EMBL/GenBank/DDBJ whole genome shotgun (WGS) entry which is preliminary data.</text>
</comment>
<dbReference type="Proteomes" id="UP000324222">
    <property type="component" value="Unassembled WGS sequence"/>
</dbReference>
<name>A0A5B7JPR7_PORTR</name>
<dbReference type="EMBL" id="VSRR010098110">
    <property type="protein sequence ID" value="MPC94334.1"/>
    <property type="molecule type" value="Genomic_DNA"/>
</dbReference>
<dbReference type="AlphaFoldDB" id="A0A5B7JPR7"/>
<gene>
    <name evidence="1" type="ORF">E2C01_089498</name>
</gene>
<evidence type="ECO:0000313" key="2">
    <source>
        <dbReference type="Proteomes" id="UP000324222"/>
    </source>
</evidence>
<reference evidence="1 2" key="1">
    <citation type="submission" date="2019-05" db="EMBL/GenBank/DDBJ databases">
        <title>Another draft genome of Portunus trituberculatus and its Hox gene families provides insights of decapod evolution.</title>
        <authorList>
            <person name="Jeong J.-H."/>
            <person name="Song I."/>
            <person name="Kim S."/>
            <person name="Choi T."/>
            <person name="Kim D."/>
            <person name="Ryu S."/>
            <person name="Kim W."/>
        </authorList>
    </citation>
    <scope>NUCLEOTIDE SEQUENCE [LARGE SCALE GENOMIC DNA]</scope>
    <source>
        <tissue evidence="1">Muscle</tissue>
    </source>
</reference>
<sequence>MYSRKPNTHSRILLQSNKCSSSSLPFLAWSGATTLKQRSATSWRRKGRHYVPLKSPFVPPPPYSFIAT</sequence>
<accession>A0A5B7JPR7</accession>
<organism evidence="1 2">
    <name type="scientific">Portunus trituberculatus</name>
    <name type="common">Swimming crab</name>
    <name type="synonym">Neptunus trituberculatus</name>
    <dbReference type="NCBI Taxonomy" id="210409"/>
    <lineage>
        <taxon>Eukaryota</taxon>
        <taxon>Metazoa</taxon>
        <taxon>Ecdysozoa</taxon>
        <taxon>Arthropoda</taxon>
        <taxon>Crustacea</taxon>
        <taxon>Multicrustacea</taxon>
        <taxon>Malacostraca</taxon>
        <taxon>Eumalacostraca</taxon>
        <taxon>Eucarida</taxon>
        <taxon>Decapoda</taxon>
        <taxon>Pleocyemata</taxon>
        <taxon>Brachyura</taxon>
        <taxon>Eubrachyura</taxon>
        <taxon>Portunoidea</taxon>
        <taxon>Portunidae</taxon>
        <taxon>Portuninae</taxon>
        <taxon>Portunus</taxon>
    </lineage>
</organism>
<evidence type="ECO:0000313" key="1">
    <source>
        <dbReference type="EMBL" id="MPC94334.1"/>
    </source>
</evidence>
<keyword evidence="2" id="KW-1185">Reference proteome</keyword>